<proteinExistence type="predicted"/>
<keyword evidence="2" id="KW-1185">Reference proteome</keyword>
<dbReference type="InterPro" id="IPR011009">
    <property type="entry name" value="Kinase-like_dom_sf"/>
</dbReference>
<name>A0ABN5JJT6_FUSVA</name>
<dbReference type="EMBL" id="CP028103">
    <property type="protein sequence ID" value="AVQ31344.1"/>
    <property type="molecule type" value="Genomic_DNA"/>
</dbReference>
<accession>A0ABN5JJT6</accession>
<evidence type="ECO:0000313" key="1">
    <source>
        <dbReference type="EMBL" id="AVQ31344.1"/>
    </source>
</evidence>
<reference evidence="2" key="1">
    <citation type="journal article" date="2018" name="MSphere">
        <title>Fusobacterium Genomics Using MinION and Illumina Sequencing Enables Genome Completion and Correction.</title>
        <authorList>
            <person name="Todd S.M."/>
            <person name="Settlage R.E."/>
            <person name="Lahmers K.K."/>
            <person name="Slade D.J."/>
        </authorList>
    </citation>
    <scope>NUCLEOTIDE SEQUENCE [LARGE SCALE GENOMIC DNA]</scope>
    <source>
        <strain evidence="2">ATCC 27725</strain>
    </source>
</reference>
<dbReference type="SUPFAM" id="SSF56112">
    <property type="entry name" value="Protein kinase-like (PK-like)"/>
    <property type="match status" value="1"/>
</dbReference>
<gene>
    <name evidence="1" type="ORF">C4N18_08985</name>
</gene>
<sequence>MDKKSEEKIFLEYFDEEKLSSKECIRNYKNRKVIFKIRVEDQSYYIKKYVPYRMREKAIAFGIQRDKAKHYKFISEKMKELGVKHVEPYYIKVRRYSFFKRASILVTKDGGISLENYIKDFRKHEEWFKYFFDTYIYLAKNGIYCTDYNPDGMLVNEKGELLLIDFDAFKTKIYLTKKYKRYLIECLRRIYSDINREEEFIDYSEQEIKRVIRELNWKIK</sequence>
<protein>
    <submittedName>
        <fullName evidence="1">Uncharacterized protein</fullName>
    </submittedName>
</protein>
<dbReference type="GeneID" id="77468126"/>
<evidence type="ECO:0000313" key="2">
    <source>
        <dbReference type="Proteomes" id="UP000241238"/>
    </source>
</evidence>
<dbReference type="Proteomes" id="UP000241238">
    <property type="component" value="Chromosome"/>
</dbReference>
<dbReference type="RefSeq" id="WP_005947327.1">
    <property type="nucleotide sequence ID" value="NZ_CP028103.1"/>
</dbReference>
<organism evidence="1 2">
    <name type="scientific">Fusobacterium varium ATCC 27725</name>
    <dbReference type="NCBI Taxonomy" id="469618"/>
    <lineage>
        <taxon>Bacteria</taxon>
        <taxon>Fusobacteriati</taxon>
        <taxon>Fusobacteriota</taxon>
        <taxon>Fusobacteriia</taxon>
        <taxon>Fusobacteriales</taxon>
        <taxon>Fusobacteriaceae</taxon>
        <taxon>Fusobacterium</taxon>
    </lineage>
</organism>